<organism evidence="2 3">
    <name type="scientific">Pyrus ussuriensis x Pyrus communis</name>
    <dbReference type="NCBI Taxonomy" id="2448454"/>
    <lineage>
        <taxon>Eukaryota</taxon>
        <taxon>Viridiplantae</taxon>
        <taxon>Streptophyta</taxon>
        <taxon>Embryophyta</taxon>
        <taxon>Tracheophyta</taxon>
        <taxon>Spermatophyta</taxon>
        <taxon>Magnoliopsida</taxon>
        <taxon>eudicotyledons</taxon>
        <taxon>Gunneridae</taxon>
        <taxon>Pentapetalae</taxon>
        <taxon>rosids</taxon>
        <taxon>fabids</taxon>
        <taxon>Rosales</taxon>
        <taxon>Rosaceae</taxon>
        <taxon>Amygdaloideae</taxon>
        <taxon>Maleae</taxon>
        <taxon>Pyrus</taxon>
    </lineage>
</organism>
<gene>
    <name evidence="2" type="ORF">D8674_000234</name>
</gene>
<evidence type="ECO:0000259" key="1">
    <source>
        <dbReference type="Pfam" id="PF09331"/>
    </source>
</evidence>
<dbReference type="PANTHER" id="PTHR48449:SF1">
    <property type="entry name" value="DUF1985 DOMAIN-CONTAINING PROTEIN"/>
    <property type="match status" value="1"/>
</dbReference>
<sequence>MVFKQCEDEDDVLKMGLVYFAEGALIGAKSNVSVNLEYLDLVKDMDRFNTYSWGAISFEQLQDNLCFAAIRGGR</sequence>
<reference evidence="2 3" key="3">
    <citation type="submission" date="2019-11" db="EMBL/GenBank/DDBJ databases">
        <title>A de novo genome assembly of a pear dwarfing rootstock.</title>
        <authorList>
            <person name="Wang F."/>
            <person name="Wang J."/>
            <person name="Li S."/>
            <person name="Zhang Y."/>
            <person name="Fang M."/>
            <person name="Ma L."/>
            <person name="Zhao Y."/>
            <person name="Jiang S."/>
        </authorList>
    </citation>
    <scope>NUCLEOTIDE SEQUENCE [LARGE SCALE GENOMIC DNA]</scope>
    <source>
        <strain evidence="2">S2</strain>
        <tissue evidence="2">Leaf</tissue>
    </source>
</reference>
<feature type="domain" description="DUF1985" evidence="1">
    <location>
        <begin position="4"/>
        <end position="61"/>
    </location>
</feature>
<keyword evidence="3" id="KW-1185">Reference proteome</keyword>
<dbReference type="OrthoDB" id="1930729at2759"/>
<dbReference type="Pfam" id="PF09331">
    <property type="entry name" value="DUF1985"/>
    <property type="match status" value="1"/>
</dbReference>
<dbReference type="InterPro" id="IPR015410">
    <property type="entry name" value="DUF1985"/>
</dbReference>
<dbReference type="EMBL" id="SMOL01000768">
    <property type="protein sequence ID" value="KAB2597314.1"/>
    <property type="molecule type" value="Genomic_DNA"/>
</dbReference>
<name>A0A5N5FFY0_9ROSA</name>
<reference evidence="2 3" key="1">
    <citation type="submission" date="2019-09" db="EMBL/GenBank/DDBJ databases">
        <authorList>
            <person name="Ou C."/>
        </authorList>
    </citation>
    <scope>NUCLEOTIDE SEQUENCE [LARGE SCALE GENOMIC DNA]</scope>
    <source>
        <strain evidence="2">S2</strain>
        <tissue evidence="2">Leaf</tissue>
    </source>
</reference>
<dbReference type="AlphaFoldDB" id="A0A5N5FFY0"/>
<protein>
    <recommendedName>
        <fullName evidence="1">DUF1985 domain-containing protein</fullName>
    </recommendedName>
</protein>
<comment type="caution">
    <text evidence="2">The sequence shown here is derived from an EMBL/GenBank/DDBJ whole genome shotgun (WGS) entry which is preliminary data.</text>
</comment>
<evidence type="ECO:0000313" key="3">
    <source>
        <dbReference type="Proteomes" id="UP000327157"/>
    </source>
</evidence>
<dbReference type="PANTHER" id="PTHR48449">
    <property type="entry name" value="DUF1985 DOMAIN-CONTAINING PROTEIN"/>
    <property type="match status" value="1"/>
</dbReference>
<proteinExistence type="predicted"/>
<dbReference type="Proteomes" id="UP000327157">
    <property type="component" value="Chromosome 1"/>
</dbReference>
<accession>A0A5N5FFY0</accession>
<evidence type="ECO:0000313" key="2">
    <source>
        <dbReference type="EMBL" id="KAB2597314.1"/>
    </source>
</evidence>
<reference evidence="3" key="2">
    <citation type="submission" date="2019-10" db="EMBL/GenBank/DDBJ databases">
        <title>A de novo genome assembly of a pear dwarfing rootstock.</title>
        <authorList>
            <person name="Wang F."/>
            <person name="Wang J."/>
            <person name="Li S."/>
            <person name="Zhang Y."/>
            <person name="Fang M."/>
            <person name="Ma L."/>
            <person name="Zhao Y."/>
            <person name="Jiang S."/>
        </authorList>
    </citation>
    <scope>NUCLEOTIDE SEQUENCE [LARGE SCALE GENOMIC DNA]</scope>
</reference>